<dbReference type="Gene3D" id="3.40.50.150">
    <property type="entry name" value="Vaccinia Virus protein VP39"/>
    <property type="match status" value="1"/>
</dbReference>
<dbReference type="SUPFAM" id="SSF53335">
    <property type="entry name" value="S-adenosyl-L-methionine-dependent methyltransferases"/>
    <property type="match status" value="1"/>
</dbReference>
<evidence type="ECO:0000259" key="8">
    <source>
        <dbReference type="Pfam" id="PF22528"/>
    </source>
</evidence>
<comment type="catalytic activity">
    <reaction evidence="5">
        <text>L-arginyl-[protein] + S-adenosyl-L-methionine = N(omega)-methyl-L-arginyl-[protein] + S-adenosyl-L-homocysteine + H(+)</text>
        <dbReference type="Rhea" id="RHEA:48100"/>
        <dbReference type="Rhea" id="RHEA-COMP:10532"/>
        <dbReference type="Rhea" id="RHEA-COMP:11990"/>
        <dbReference type="ChEBI" id="CHEBI:15378"/>
        <dbReference type="ChEBI" id="CHEBI:29965"/>
        <dbReference type="ChEBI" id="CHEBI:57856"/>
        <dbReference type="ChEBI" id="CHEBI:59789"/>
        <dbReference type="ChEBI" id="CHEBI:65280"/>
    </reaction>
    <physiologicalReaction direction="left-to-right" evidence="5">
        <dbReference type="Rhea" id="RHEA:48101"/>
    </physiologicalReaction>
</comment>
<evidence type="ECO:0000256" key="6">
    <source>
        <dbReference type="PROSITE-ProRule" id="PRU01015"/>
    </source>
</evidence>
<dbReference type="InterPro" id="IPR025799">
    <property type="entry name" value="Arg_MeTrfase"/>
</dbReference>
<evidence type="ECO:0000256" key="2">
    <source>
        <dbReference type="ARBA" id="ARBA00022679"/>
    </source>
</evidence>
<dbReference type="EMBL" id="JQDR03017970">
    <property type="protein sequence ID" value="KAA0183262.1"/>
    <property type="molecule type" value="Genomic_DNA"/>
</dbReference>
<sequence length="570" mass="64468">MEDSDMPPLAAQAEFANTSSTFCNGSGLVNNSQLSNGCQHLGQDDDSEDNEEDFDFPVSQGEDGKKTVEEFIGRQDCQCLGCPKVLENPESVITHMLAEHQFDLIKLCLSQKVDQISYVKVINFLRKHSNALDKIQSDTFQVAKLDDSYMMPHVRDDAFLRFGEFMSAMKFLLSMSSIDYMEGHLEYLHSEGIASNICNSYQVNGEDSETHAEVEAEREELRVIVRKQREMLKRFASDMLDKSEYKKEEMVGMRTIEDDAGYFDSYSNYEIHHEMLSDTVRTTAYREAILSNASVIEGKRVLDLGCGTGILSMFCAQAKAAAVQAIDMASVAFDAMEIIRTNKLDGVVQVTRGRLEDQDYPKKFDIIVSEWMGYFLLFEGMLDSVIYARDRFLAPGGLMMPNRCTLHIIAIDDKEMYAQYSQFWNNVYGFDMSCIARKWLQAASTITVRETTIATSTAQIAEFDLNKCTIADTQFVSDFSLVASRTTSLTAFAGYFNTHFDLPHSVSFSTSPTVKTTHWKQTVFLLPEPLPINEGDEMKLSISVKRHPHDVRALEVNFKLPDKTLHYTVD</sequence>
<dbReference type="AlphaFoldDB" id="A0A6A0GP42"/>
<dbReference type="FunFam" id="3.40.50.150:FF:000016">
    <property type="entry name" value="Protein arginine N-methyltransferase 6"/>
    <property type="match status" value="1"/>
</dbReference>
<accession>A0A6A0GP42</accession>
<comment type="caution">
    <text evidence="9">The sequence shown here is derived from an EMBL/GenBank/DDBJ whole genome shotgun (WGS) entry which is preliminary data.</text>
</comment>
<dbReference type="InterPro" id="IPR029063">
    <property type="entry name" value="SAM-dependent_MTases_sf"/>
</dbReference>
<dbReference type="CDD" id="cd02440">
    <property type="entry name" value="AdoMet_MTases"/>
    <property type="match status" value="1"/>
</dbReference>
<dbReference type="PANTHER" id="PTHR11006">
    <property type="entry name" value="PROTEIN ARGININE N-METHYLTRANSFERASE"/>
    <property type="match status" value="1"/>
</dbReference>
<evidence type="ECO:0000256" key="7">
    <source>
        <dbReference type="SAM" id="MobiDB-lite"/>
    </source>
</evidence>
<gene>
    <name evidence="9" type="ORF">HAZT_HAZT009403</name>
</gene>
<dbReference type="Pfam" id="PF22528">
    <property type="entry name" value="PRMT_C"/>
    <property type="match status" value="1"/>
</dbReference>
<dbReference type="Pfam" id="PF06325">
    <property type="entry name" value="PrmA"/>
    <property type="match status" value="1"/>
</dbReference>
<dbReference type="GO" id="GO:0032259">
    <property type="term" value="P:methylation"/>
    <property type="evidence" value="ECO:0007669"/>
    <property type="project" value="UniProtKB-KW"/>
</dbReference>
<evidence type="ECO:0000256" key="3">
    <source>
        <dbReference type="ARBA" id="ARBA00022691"/>
    </source>
</evidence>
<feature type="region of interest" description="Disordered" evidence="7">
    <location>
        <begin position="35"/>
        <end position="61"/>
    </location>
</feature>
<dbReference type="OrthoDB" id="7848332at2759"/>
<dbReference type="GO" id="GO:0042054">
    <property type="term" value="F:histone methyltransferase activity"/>
    <property type="evidence" value="ECO:0007669"/>
    <property type="project" value="TreeGrafter"/>
</dbReference>
<dbReference type="InterPro" id="IPR036236">
    <property type="entry name" value="Znf_C2H2_sf"/>
</dbReference>
<dbReference type="PROSITE" id="PS51678">
    <property type="entry name" value="SAM_MT_PRMT"/>
    <property type="match status" value="1"/>
</dbReference>
<protein>
    <recommendedName>
        <fullName evidence="8">Protein arginine N-methyltransferase domain-containing protein</fullName>
    </recommendedName>
</protein>
<name>A0A6A0GP42_HYAAZ</name>
<evidence type="ECO:0000256" key="4">
    <source>
        <dbReference type="ARBA" id="ARBA00047384"/>
    </source>
</evidence>
<organism evidence="9">
    <name type="scientific">Hyalella azteca</name>
    <name type="common">Amphipod</name>
    <dbReference type="NCBI Taxonomy" id="294128"/>
    <lineage>
        <taxon>Eukaryota</taxon>
        <taxon>Metazoa</taxon>
        <taxon>Ecdysozoa</taxon>
        <taxon>Arthropoda</taxon>
        <taxon>Crustacea</taxon>
        <taxon>Multicrustacea</taxon>
        <taxon>Malacostraca</taxon>
        <taxon>Eumalacostraca</taxon>
        <taxon>Peracarida</taxon>
        <taxon>Amphipoda</taxon>
        <taxon>Senticaudata</taxon>
        <taxon>Talitrida</taxon>
        <taxon>Talitroidea</taxon>
        <taxon>Hyalellidae</taxon>
        <taxon>Hyalella</taxon>
    </lineage>
</organism>
<reference evidence="9" key="1">
    <citation type="submission" date="2014-08" db="EMBL/GenBank/DDBJ databases">
        <authorList>
            <person name="Murali S."/>
            <person name="Richards S."/>
            <person name="Bandaranaike D."/>
            <person name="Bellair M."/>
            <person name="Blankenburg K."/>
            <person name="Chao H."/>
            <person name="Dinh H."/>
            <person name="Doddapaneni H."/>
            <person name="Dugan-Rocha S."/>
            <person name="Elkadiri S."/>
            <person name="Gnanaolivu R."/>
            <person name="Hughes D."/>
            <person name="Lee S."/>
            <person name="Li M."/>
            <person name="Ming W."/>
            <person name="Munidasa M."/>
            <person name="Muniz J."/>
            <person name="Nguyen L."/>
            <person name="Osuji N."/>
            <person name="Pu L.-L."/>
            <person name="Puazo M."/>
            <person name="Skinner E."/>
            <person name="Qu C."/>
            <person name="Quiroz J."/>
            <person name="Raj R."/>
            <person name="Weissenberger G."/>
            <person name="Xin Y."/>
            <person name="Zou X."/>
            <person name="Han Y."/>
            <person name="Worley K."/>
            <person name="Muzny D."/>
            <person name="Gibbs R."/>
        </authorList>
    </citation>
    <scope>NUCLEOTIDE SEQUENCE</scope>
    <source>
        <strain evidence="9">HAZT.00-mixed</strain>
        <tissue evidence="9">Whole organism</tissue>
    </source>
</reference>
<reference evidence="9" key="3">
    <citation type="submission" date="2019-06" db="EMBL/GenBank/DDBJ databases">
        <authorList>
            <person name="Poynton C."/>
            <person name="Hasenbein S."/>
            <person name="Benoit J.B."/>
            <person name="Sepulveda M.S."/>
            <person name="Poelchau M.F."/>
            <person name="Murali S.C."/>
            <person name="Chen S."/>
            <person name="Glastad K.M."/>
            <person name="Werren J.H."/>
            <person name="Vineis J.H."/>
            <person name="Bowen J.L."/>
            <person name="Friedrich M."/>
            <person name="Jones J."/>
            <person name="Robertson H.M."/>
            <person name="Feyereisen R."/>
            <person name="Mechler-Hickson A."/>
            <person name="Mathers N."/>
            <person name="Lee C.E."/>
            <person name="Colbourne J.K."/>
            <person name="Biales A."/>
            <person name="Johnston J.S."/>
            <person name="Wellborn G.A."/>
            <person name="Rosendale A.J."/>
            <person name="Cridge A.G."/>
            <person name="Munoz-Torres M.C."/>
            <person name="Bain P.A."/>
            <person name="Manny A.R."/>
            <person name="Major K.M."/>
            <person name="Lambert F.N."/>
            <person name="Vulpe C.D."/>
            <person name="Tuck P."/>
            <person name="Blalock B.J."/>
            <person name="Lin Y.-Y."/>
            <person name="Smith M.E."/>
            <person name="Ochoa-Acuna H."/>
            <person name="Chen M.-J.M."/>
            <person name="Childers C.P."/>
            <person name="Qu J."/>
            <person name="Dugan S."/>
            <person name="Lee S.L."/>
            <person name="Chao H."/>
            <person name="Dinh H."/>
            <person name="Han Y."/>
            <person name="Doddapaneni H."/>
            <person name="Worley K.C."/>
            <person name="Muzny D.M."/>
            <person name="Gibbs R.A."/>
            <person name="Richards S."/>
        </authorList>
    </citation>
    <scope>NUCLEOTIDE SEQUENCE</scope>
    <source>
        <strain evidence="9">HAZT.00-mixed</strain>
        <tissue evidence="9">Whole organism</tissue>
    </source>
</reference>
<dbReference type="Gene3D" id="2.70.160.11">
    <property type="entry name" value="Hnrnp arginine n-methyltransferase1"/>
    <property type="match status" value="1"/>
</dbReference>
<evidence type="ECO:0000313" key="9">
    <source>
        <dbReference type="EMBL" id="KAA0183262.1"/>
    </source>
</evidence>
<evidence type="ECO:0000256" key="1">
    <source>
        <dbReference type="ARBA" id="ARBA00022603"/>
    </source>
</evidence>
<feature type="domain" description="Protein arginine N-methyltransferase" evidence="8">
    <location>
        <begin position="403"/>
        <end position="559"/>
    </location>
</feature>
<reference evidence="9" key="2">
    <citation type="journal article" date="2018" name="Environ. Sci. Technol.">
        <title>The Toxicogenome of Hyalella azteca: A Model for Sediment Ecotoxicology and Evolutionary Toxicology.</title>
        <authorList>
            <person name="Poynton H.C."/>
            <person name="Hasenbein S."/>
            <person name="Benoit J.B."/>
            <person name="Sepulveda M.S."/>
            <person name="Poelchau M.F."/>
            <person name="Hughes D.S.T."/>
            <person name="Murali S.C."/>
            <person name="Chen S."/>
            <person name="Glastad K.M."/>
            <person name="Goodisman M.A.D."/>
            <person name="Werren J.H."/>
            <person name="Vineis J.H."/>
            <person name="Bowen J.L."/>
            <person name="Friedrich M."/>
            <person name="Jones J."/>
            <person name="Robertson H.M."/>
            <person name="Feyereisen R."/>
            <person name="Mechler-Hickson A."/>
            <person name="Mathers N."/>
            <person name="Lee C.E."/>
            <person name="Colbourne J.K."/>
            <person name="Biales A."/>
            <person name="Johnston J.S."/>
            <person name="Wellborn G.A."/>
            <person name="Rosendale A.J."/>
            <person name="Cridge A.G."/>
            <person name="Munoz-Torres M.C."/>
            <person name="Bain P.A."/>
            <person name="Manny A.R."/>
            <person name="Major K.M."/>
            <person name="Lambert F.N."/>
            <person name="Vulpe C.D."/>
            <person name="Tuck P."/>
            <person name="Blalock B.J."/>
            <person name="Lin Y.Y."/>
            <person name="Smith M.E."/>
            <person name="Ochoa-Acuna H."/>
            <person name="Chen M.M."/>
            <person name="Childers C.P."/>
            <person name="Qu J."/>
            <person name="Dugan S."/>
            <person name="Lee S.L."/>
            <person name="Chao H."/>
            <person name="Dinh H."/>
            <person name="Han Y."/>
            <person name="Doddapaneni H."/>
            <person name="Worley K.C."/>
            <person name="Muzny D.M."/>
            <person name="Gibbs R.A."/>
            <person name="Richards S."/>
        </authorList>
    </citation>
    <scope>NUCLEOTIDE SEQUENCE</scope>
    <source>
        <strain evidence="9">HAZT.00-mixed</strain>
        <tissue evidence="9">Whole organism</tissue>
    </source>
</reference>
<feature type="compositionally biased region" description="Acidic residues" evidence="7">
    <location>
        <begin position="44"/>
        <end position="55"/>
    </location>
</feature>
<keyword evidence="1 6" id="KW-0489">Methyltransferase</keyword>
<proteinExistence type="predicted"/>
<keyword evidence="3 6" id="KW-0949">S-adenosyl-L-methionine</keyword>
<dbReference type="SUPFAM" id="SSF57667">
    <property type="entry name" value="beta-beta-alpha zinc fingers"/>
    <property type="match status" value="1"/>
</dbReference>
<keyword evidence="2 6" id="KW-0808">Transferase</keyword>
<dbReference type="GO" id="GO:0005634">
    <property type="term" value="C:nucleus"/>
    <property type="evidence" value="ECO:0007669"/>
    <property type="project" value="TreeGrafter"/>
</dbReference>
<evidence type="ECO:0000256" key="5">
    <source>
        <dbReference type="ARBA" id="ARBA00049303"/>
    </source>
</evidence>
<dbReference type="PANTHER" id="PTHR11006:SF53">
    <property type="entry name" value="PROTEIN ARGININE N-METHYLTRANSFERASE 3"/>
    <property type="match status" value="1"/>
</dbReference>
<dbReference type="Proteomes" id="UP000711488">
    <property type="component" value="Unassembled WGS sequence"/>
</dbReference>
<dbReference type="GO" id="GO:0035242">
    <property type="term" value="F:protein-arginine omega-N asymmetric methyltransferase activity"/>
    <property type="evidence" value="ECO:0007669"/>
    <property type="project" value="UniProtKB-EC"/>
</dbReference>
<comment type="catalytic activity">
    <reaction evidence="4">
        <text>L-arginyl-[protein] + 2 S-adenosyl-L-methionine = N(omega),N(omega)-dimethyl-L-arginyl-[protein] + 2 S-adenosyl-L-homocysteine + 2 H(+)</text>
        <dbReference type="Rhea" id="RHEA:48096"/>
        <dbReference type="Rhea" id="RHEA-COMP:10532"/>
        <dbReference type="Rhea" id="RHEA-COMP:11991"/>
        <dbReference type="ChEBI" id="CHEBI:15378"/>
        <dbReference type="ChEBI" id="CHEBI:29965"/>
        <dbReference type="ChEBI" id="CHEBI:57856"/>
        <dbReference type="ChEBI" id="CHEBI:59789"/>
        <dbReference type="ChEBI" id="CHEBI:61897"/>
        <dbReference type="EC" id="2.1.1.319"/>
    </reaction>
    <physiologicalReaction direction="left-to-right" evidence="4">
        <dbReference type="Rhea" id="RHEA:48097"/>
    </physiologicalReaction>
</comment>
<dbReference type="InterPro" id="IPR055135">
    <property type="entry name" value="PRMT_dom"/>
</dbReference>